<gene>
    <name evidence="2" type="ORF">NKR23_g4361</name>
</gene>
<dbReference type="InterPro" id="IPR021833">
    <property type="entry name" value="DUF3425"/>
</dbReference>
<sequence>MEVPPADPNNQAIELAPMAPQLQARKPDEDWTGVTSTVERRRLQNRLNQRAYRRRKSKRHGGSDENGSPPSDGQPPPSPSQIESALRVCRLSLPERRARYERFAEQAYADYLSGKACLAHLPALVQFNVFQALARNATMLGVATEWLIYDSLSPFGREGPGLGPSHPPIAAGRPPSCPDNLRPTTLQLTVPHHPWIDLFPIPRMRDNLLLATADPDLFDEDGLCFDVMEAGGTGASEEPALIVWGEPWDPRGWEATVAFLRKWGWLLGGCGELLEATNYWREKRGERRLELGV</sequence>
<dbReference type="AlphaFoldDB" id="A0AA38RGH2"/>
<dbReference type="CDD" id="cd14688">
    <property type="entry name" value="bZIP_YAP"/>
    <property type="match status" value="1"/>
</dbReference>
<evidence type="ECO:0000256" key="1">
    <source>
        <dbReference type="SAM" id="MobiDB-lite"/>
    </source>
</evidence>
<organism evidence="2 3">
    <name type="scientific">Pleurostoma richardsiae</name>
    <dbReference type="NCBI Taxonomy" id="41990"/>
    <lineage>
        <taxon>Eukaryota</taxon>
        <taxon>Fungi</taxon>
        <taxon>Dikarya</taxon>
        <taxon>Ascomycota</taxon>
        <taxon>Pezizomycotina</taxon>
        <taxon>Sordariomycetes</taxon>
        <taxon>Sordariomycetidae</taxon>
        <taxon>Calosphaeriales</taxon>
        <taxon>Pleurostomataceae</taxon>
        <taxon>Pleurostoma</taxon>
    </lineage>
</organism>
<name>A0AA38RGH2_9PEZI</name>
<evidence type="ECO:0000313" key="3">
    <source>
        <dbReference type="Proteomes" id="UP001174694"/>
    </source>
</evidence>
<protein>
    <submittedName>
        <fullName evidence="2">DUF3425 domain-containing protein</fullName>
    </submittedName>
</protein>
<dbReference type="Proteomes" id="UP001174694">
    <property type="component" value="Unassembled WGS sequence"/>
</dbReference>
<proteinExistence type="predicted"/>
<accession>A0AA38RGH2</accession>
<dbReference type="PANTHER" id="PTHR38116:SF1">
    <property type="entry name" value="BZIP DOMAIN-CONTAINING PROTEIN"/>
    <property type="match status" value="1"/>
</dbReference>
<reference evidence="2" key="1">
    <citation type="submission" date="2022-07" db="EMBL/GenBank/DDBJ databases">
        <title>Fungi with potential for degradation of polypropylene.</title>
        <authorList>
            <person name="Gostincar C."/>
        </authorList>
    </citation>
    <scope>NUCLEOTIDE SEQUENCE</scope>
    <source>
        <strain evidence="2">EXF-13308</strain>
    </source>
</reference>
<dbReference type="Pfam" id="PF11905">
    <property type="entry name" value="DUF3425"/>
    <property type="match status" value="1"/>
</dbReference>
<dbReference type="PANTHER" id="PTHR38116">
    <property type="entry name" value="CHROMOSOME 7, WHOLE GENOME SHOTGUN SEQUENCE"/>
    <property type="match status" value="1"/>
</dbReference>
<comment type="caution">
    <text evidence="2">The sequence shown here is derived from an EMBL/GenBank/DDBJ whole genome shotgun (WGS) entry which is preliminary data.</text>
</comment>
<feature type="region of interest" description="Disordered" evidence="1">
    <location>
        <begin position="1"/>
        <end position="83"/>
    </location>
</feature>
<feature type="compositionally biased region" description="Basic residues" evidence="1">
    <location>
        <begin position="51"/>
        <end position="60"/>
    </location>
</feature>
<keyword evidence="3" id="KW-1185">Reference proteome</keyword>
<dbReference type="EMBL" id="JANBVO010000010">
    <property type="protein sequence ID" value="KAJ9149351.1"/>
    <property type="molecule type" value="Genomic_DNA"/>
</dbReference>
<evidence type="ECO:0000313" key="2">
    <source>
        <dbReference type="EMBL" id="KAJ9149351.1"/>
    </source>
</evidence>